<organism evidence="3 4">
    <name type="scientific">Linum trigynum</name>
    <dbReference type="NCBI Taxonomy" id="586398"/>
    <lineage>
        <taxon>Eukaryota</taxon>
        <taxon>Viridiplantae</taxon>
        <taxon>Streptophyta</taxon>
        <taxon>Embryophyta</taxon>
        <taxon>Tracheophyta</taxon>
        <taxon>Spermatophyta</taxon>
        <taxon>Magnoliopsida</taxon>
        <taxon>eudicotyledons</taxon>
        <taxon>Gunneridae</taxon>
        <taxon>Pentapetalae</taxon>
        <taxon>rosids</taxon>
        <taxon>fabids</taxon>
        <taxon>Malpighiales</taxon>
        <taxon>Linaceae</taxon>
        <taxon>Linum</taxon>
    </lineage>
</organism>
<keyword evidence="4" id="KW-1185">Reference proteome</keyword>
<feature type="compositionally biased region" description="Basic residues" evidence="2">
    <location>
        <begin position="25"/>
        <end position="37"/>
    </location>
</feature>
<evidence type="ECO:0000313" key="4">
    <source>
        <dbReference type="Proteomes" id="UP001497516"/>
    </source>
</evidence>
<evidence type="ECO:0000313" key="3">
    <source>
        <dbReference type="EMBL" id="CAL1400752.1"/>
    </source>
</evidence>
<gene>
    <name evidence="3" type="ORF">LTRI10_LOCUS40860</name>
</gene>
<dbReference type="AlphaFoldDB" id="A0AAV2FRX0"/>
<proteinExistence type="inferred from homology"/>
<feature type="compositionally biased region" description="Low complexity" evidence="2">
    <location>
        <begin position="39"/>
        <end position="61"/>
    </location>
</feature>
<comment type="similarity">
    <text evidence="1">Belongs to the senescence regulator S40 family.</text>
</comment>
<name>A0AAV2FRX0_9ROSI</name>
<reference evidence="3 4" key="1">
    <citation type="submission" date="2024-04" db="EMBL/GenBank/DDBJ databases">
        <authorList>
            <person name="Fracassetti M."/>
        </authorList>
    </citation>
    <scope>NUCLEOTIDE SEQUENCE [LARGE SCALE GENOMIC DNA]</scope>
</reference>
<dbReference type="Proteomes" id="UP001497516">
    <property type="component" value="Chromosome 7"/>
</dbReference>
<accession>A0AAV2FRX0</accession>
<dbReference type="EMBL" id="OZ034820">
    <property type="protein sequence ID" value="CAL1400752.1"/>
    <property type="molecule type" value="Genomic_DNA"/>
</dbReference>
<feature type="region of interest" description="Disordered" evidence="2">
    <location>
        <begin position="1"/>
        <end position="61"/>
    </location>
</feature>
<dbReference type="PANTHER" id="PTHR33083">
    <property type="entry name" value="EXPRESSED PROTEIN"/>
    <property type="match status" value="1"/>
</dbReference>
<evidence type="ECO:0008006" key="5">
    <source>
        <dbReference type="Google" id="ProtNLM"/>
    </source>
</evidence>
<sequence>MAAVEEFQESDVLFSGDHHREITDHHHHHRHDIRRQPRSSNNKQKKWSSSSSNDNSAAASSVPVDIPANVFRFGDLEDDEYEEEEAQGLVVPPHVILARRVAGEMAFSVCTGNGRTLKGRDLSQVRNSILRMTGFLET</sequence>
<evidence type="ECO:0000256" key="2">
    <source>
        <dbReference type="SAM" id="MobiDB-lite"/>
    </source>
</evidence>
<protein>
    <recommendedName>
        <fullName evidence="5">Senescence regulator</fullName>
    </recommendedName>
</protein>
<dbReference type="PANTHER" id="PTHR33083:SF49">
    <property type="entry name" value="SENESCENCE REGULATOR"/>
    <property type="match status" value="1"/>
</dbReference>
<dbReference type="GO" id="GO:0010150">
    <property type="term" value="P:leaf senescence"/>
    <property type="evidence" value="ECO:0007669"/>
    <property type="project" value="UniProtKB-ARBA"/>
</dbReference>
<dbReference type="Pfam" id="PF04520">
    <property type="entry name" value="Senescence_reg"/>
    <property type="match status" value="1"/>
</dbReference>
<dbReference type="InterPro" id="IPR007608">
    <property type="entry name" value="Senescence_reg_S40"/>
</dbReference>
<evidence type="ECO:0000256" key="1">
    <source>
        <dbReference type="ARBA" id="ARBA00034773"/>
    </source>
</evidence>